<feature type="chain" id="PRO_5016903751" evidence="4">
    <location>
        <begin position="25"/>
        <end position="348"/>
    </location>
</feature>
<keyword evidence="3" id="KW-0281">Fimbrium</keyword>
<evidence type="ECO:0000256" key="4">
    <source>
        <dbReference type="SAM" id="SignalP"/>
    </source>
</evidence>
<dbReference type="Proteomes" id="UP000255529">
    <property type="component" value="Unassembled WGS sequence"/>
</dbReference>
<accession>A0A379Z273</accession>
<dbReference type="InterPro" id="IPR008966">
    <property type="entry name" value="Adhesion_dom_sf"/>
</dbReference>
<gene>
    <name evidence="6" type="ORF">NCTC11544_01544</name>
</gene>
<reference evidence="6 7" key="1">
    <citation type="submission" date="2018-06" db="EMBL/GenBank/DDBJ databases">
        <authorList>
            <consortium name="Pathogen Informatics"/>
            <person name="Doyle S."/>
        </authorList>
    </citation>
    <scope>NUCLEOTIDE SEQUENCE [LARGE SCALE GENOMIC DNA]</scope>
    <source>
        <strain evidence="6 7">NCTC11544</strain>
    </source>
</reference>
<dbReference type="Gene3D" id="2.60.40.1090">
    <property type="entry name" value="Fimbrial-type adhesion domain"/>
    <property type="match status" value="1"/>
</dbReference>
<proteinExistence type="predicted"/>
<dbReference type="InterPro" id="IPR036937">
    <property type="entry name" value="Adhesion_dom_fimbrial_sf"/>
</dbReference>
<dbReference type="PANTHER" id="PTHR33420:SF31">
    <property type="entry name" value="TYPE 1 FIMBRIN D-MANNOSE SPECIFIC ADHESIN"/>
    <property type="match status" value="1"/>
</dbReference>
<evidence type="ECO:0000256" key="3">
    <source>
        <dbReference type="ARBA" id="ARBA00023263"/>
    </source>
</evidence>
<name>A0A379Z273_9GAMM</name>
<dbReference type="EMBL" id="UGYN01000002">
    <property type="protein sequence ID" value="SUI54151.1"/>
    <property type="molecule type" value="Genomic_DNA"/>
</dbReference>
<evidence type="ECO:0000313" key="6">
    <source>
        <dbReference type="EMBL" id="SUI54151.1"/>
    </source>
</evidence>
<evidence type="ECO:0000256" key="2">
    <source>
        <dbReference type="ARBA" id="ARBA00022729"/>
    </source>
</evidence>
<feature type="signal peptide" evidence="4">
    <location>
        <begin position="1"/>
        <end position="24"/>
    </location>
</feature>
<evidence type="ECO:0000259" key="5">
    <source>
        <dbReference type="Pfam" id="PF00419"/>
    </source>
</evidence>
<evidence type="ECO:0000256" key="1">
    <source>
        <dbReference type="ARBA" id="ARBA00004561"/>
    </source>
</evidence>
<comment type="subcellular location">
    <subcellularLocation>
        <location evidence="1">Fimbrium</location>
    </subcellularLocation>
</comment>
<feature type="domain" description="Fimbrial-type adhesion" evidence="5">
    <location>
        <begin position="199"/>
        <end position="348"/>
    </location>
</feature>
<dbReference type="PANTHER" id="PTHR33420">
    <property type="entry name" value="FIMBRIAL SUBUNIT ELFA-RELATED"/>
    <property type="match status" value="1"/>
</dbReference>
<dbReference type="SUPFAM" id="SSF49401">
    <property type="entry name" value="Bacterial adhesins"/>
    <property type="match status" value="1"/>
</dbReference>
<dbReference type="GO" id="GO:0043709">
    <property type="term" value="P:cell adhesion involved in single-species biofilm formation"/>
    <property type="evidence" value="ECO:0007669"/>
    <property type="project" value="TreeGrafter"/>
</dbReference>
<dbReference type="InterPro" id="IPR000259">
    <property type="entry name" value="Adhesion_dom_fimbrial"/>
</dbReference>
<dbReference type="Pfam" id="PF00419">
    <property type="entry name" value="Fimbrial"/>
    <property type="match status" value="1"/>
</dbReference>
<keyword evidence="2 4" id="KW-0732">Signal</keyword>
<evidence type="ECO:0000313" key="7">
    <source>
        <dbReference type="Proteomes" id="UP000255529"/>
    </source>
</evidence>
<protein>
    <submittedName>
        <fullName evidence="6">Long polar fimbrial protein LpfD</fullName>
    </submittedName>
</protein>
<dbReference type="InterPro" id="IPR050263">
    <property type="entry name" value="Bact_Fimbrial_Adh_Pro"/>
</dbReference>
<sequence length="348" mass="37281">MRNTALFYLLPTAGLWLLSNTALAAGTGECYPSNNTPYQFEATFTKTITDPDTNVGGISLDNFYTWNLGSKYSGYCNITNTGPTWYMGKSTLPLSTHVSGSKQYYKINDYLSAAISFFVYNNGYLSVPFVDISNGVDESVTDGVVLNDAWESGSIGRLDLYIEKPFVTSTSFSKINVAGIYATRIAGNHSTVPMAEVLISGSITVPQGCEINAGQVISIDFGTINSRNFSTKGEKPDAVAPVEKNITFRCFGLTDTAKLSLRVMGRTDTDPPSAIASDKPGIGVMVANAQGNVLTPNSTKEPLPLNLPDPANNRNAEVTLQAWPVNTNGLPAPKGVFTATGTLQVDFD</sequence>
<dbReference type="GO" id="GO:0009289">
    <property type="term" value="C:pilus"/>
    <property type="evidence" value="ECO:0007669"/>
    <property type="project" value="UniProtKB-SubCell"/>
</dbReference>
<dbReference type="AlphaFoldDB" id="A0A379Z273"/>
<organism evidence="6 7">
    <name type="scientific">Serratia quinivorans</name>
    <dbReference type="NCBI Taxonomy" id="137545"/>
    <lineage>
        <taxon>Bacteria</taxon>
        <taxon>Pseudomonadati</taxon>
        <taxon>Pseudomonadota</taxon>
        <taxon>Gammaproteobacteria</taxon>
        <taxon>Enterobacterales</taxon>
        <taxon>Yersiniaceae</taxon>
        <taxon>Serratia</taxon>
    </lineage>
</organism>